<accession>A0A1R3VS90</accession>
<dbReference type="OrthoDB" id="5796610at2"/>
<name>A0A1R3VS90_9GAMM</name>
<reference evidence="2 3" key="1">
    <citation type="submission" date="2017-01" db="EMBL/GenBank/DDBJ databases">
        <authorList>
            <person name="Mah S.A."/>
            <person name="Swanson W.J."/>
            <person name="Moy G.W."/>
            <person name="Vacquier V.D."/>
        </authorList>
    </citation>
    <scope>NUCLEOTIDE SEQUENCE [LARGE SCALE GENOMIC DNA]</scope>
    <source>
        <strain evidence="2 3">M9</strain>
    </source>
</reference>
<keyword evidence="1" id="KW-0472">Membrane</keyword>
<feature type="transmembrane region" description="Helical" evidence="1">
    <location>
        <begin position="44"/>
        <end position="64"/>
    </location>
</feature>
<feature type="transmembrane region" description="Helical" evidence="1">
    <location>
        <begin position="70"/>
        <end position="91"/>
    </location>
</feature>
<dbReference type="AlphaFoldDB" id="A0A1R3VS90"/>
<proteinExistence type="predicted"/>
<keyword evidence="1" id="KW-1133">Transmembrane helix</keyword>
<organism evidence="2 3">
    <name type="scientific">Ectothiorhodosinus mongolicus</name>
    <dbReference type="NCBI Taxonomy" id="233100"/>
    <lineage>
        <taxon>Bacteria</taxon>
        <taxon>Pseudomonadati</taxon>
        <taxon>Pseudomonadota</taxon>
        <taxon>Gammaproteobacteria</taxon>
        <taxon>Chromatiales</taxon>
        <taxon>Ectothiorhodospiraceae</taxon>
        <taxon>Ectothiorhodosinus</taxon>
    </lineage>
</organism>
<keyword evidence="1" id="KW-0812">Transmembrane</keyword>
<gene>
    <name evidence="2" type="ORF">SAMN05216526_0437</name>
</gene>
<dbReference type="EMBL" id="FTPK01000001">
    <property type="protein sequence ID" value="SIT66002.1"/>
    <property type="molecule type" value="Genomic_DNA"/>
</dbReference>
<evidence type="ECO:0000256" key="1">
    <source>
        <dbReference type="SAM" id="Phobius"/>
    </source>
</evidence>
<dbReference type="RefSeq" id="WP_076754527.1">
    <property type="nucleotide sequence ID" value="NZ_CP023018.1"/>
</dbReference>
<sequence length="112" mass="12647">MFDTLMAYLLAPWHLRQMPSATPEDKIARAAWCRDHCTSFAGRWMIIAVVMLFVQLSPLGFLFVWGGWPILALGFLSSFSMGIAHLVAQIISQKKAGPPRIDEPVEFPRDEE</sequence>
<protein>
    <submittedName>
        <fullName evidence="2">Uncharacterized protein</fullName>
    </submittedName>
</protein>
<dbReference type="STRING" id="233100.SAMN05216526_0437"/>
<dbReference type="Proteomes" id="UP000223759">
    <property type="component" value="Unassembled WGS sequence"/>
</dbReference>
<evidence type="ECO:0000313" key="2">
    <source>
        <dbReference type="EMBL" id="SIT66002.1"/>
    </source>
</evidence>
<keyword evidence="3" id="KW-1185">Reference proteome</keyword>
<evidence type="ECO:0000313" key="3">
    <source>
        <dbReference type="Proteomes" id="UP000223759"/>
    </source>
</evidence>